<dbReference type="GO" id="GO:0004345">
    <property type="term" value="F:glucose-6-phosphate dehydrogenase activity"/>
    <property type="evidence" value="ECO:0007669"/>
    <property type="project" value="UniProtKB-EC"/>
</dbReference>
<dbReference type="AlphaFoldDB" id="A0A6J4QXV9"/>
<dbReference type="PROSITE" id="PS00069">
    <property type="entry name" value="G6P_DEHYDROGENASE"/>
    <property type="match status" value="1"/>
</dbReference>
<keyword evidence="6" id="KW-0119">Carbohydrate metabolism</keyword>
<gene>
    <name evidence="9" type="ORF">AVDCRST_MAG02-1804</name>
</gene>
<feature type="non-terminal residue" evidence="9">
    <location>
        <position position="252"/>
    </location>
</feature>
<evidence type="ECO:0000259" key="8">
    <source>
        <dbReference type="Pfam" id="PF02781"/>
    </source>
</evidence>
<dbReference type="Pfam" id="PF02781">
    <property type="entry name" value="G6PD_C"/>
    <property type="match status" value="1"/>
</dbReference>
<dbReference type="PANTHER" id="PTHR23429:SF0">
    <property type="entry name" value="GLUCOSE-6-PHOSPHATE 1-DEHYDROGENASE"/>
    <property type="match status" value="1"/>
</dbReference>
<reference evidence="9" key="1">
    <citation type="submission" date="2020-02" db="EMBL/GenBank/DDBJ databases">
        <authorList>
            <person name="Meier V. D."/>
        </authorList>
    </citation>
    <scope>NUCLEOTIDE SEQUENCE</scope>
    <source>
        <strain evidence="9">AVDCRST_MAG02</strain>
    </source>
</reference>
<keyword evidence="3" id="KW-0313">Glucose metabolism</keyword>
<evidence type="ECO:0000256" key="3">
    <source>
        <dbReference type="ARBA" id="ARBA00022526"/>
    </source>
</evidence>
<dbReference type="Gene3D" id="3.40.50.720">
    <property type="entry name" value="NAD(P)-binding Rossmann-like Domain"/>
    <property type="match status" value="1"/>
</dbReference>
<dbReference type="GO" id="GO:0009051">
    <property type="term" value="P:pentose-phosphate shunt, oxidative branch"/>
    <property type="evidence" value="ECO:0007669"/>
    <property type="project" value="TreeGrafter"/>
</dbReference>
<dbReference type="GO" id="GO:0050661">
    <property type="term" value="F:NADP binding"/>
    <property type="evidence" value="ECO:0007669"/>
    <property type="project" value="InterPro"/>
</dbReference>
<dbReference type="UniPathway" id="UPA00115"/>
<dbReference type="InterPro" id="IPR022675">
    <property type="entry name" value="G6P_DH_C"/>
</dbReference>
<evidence type="ECO:0000256" key="5">
    <source>
        <dbReference type="ARBA" id="ARBA00023002"/>
    </source>
</evidence>
<dbReference type="Pfam" id="PF00479">
    <property type="entry name" value="G6PD_N"/>
    <property type="match status" value="1"/>
</dbReference>
<evidence type="ECO:0000313" key="9">
    <source>
        <dbReference type="EMBL" id="CAA9458371.1"/>
    </source>
</evidence>
<dbReference type="GO" id="GO:0005829">
    <property type="term" value="C:cytosol"/>
    <property type="evidence" value="ECO:0007669"/>
    <property type="project" value="TreeGrafter"/>
</dbReference>
<dbReference type="GO" id="GO:0006006">
    <property type="term" value="P:glucose metabolic process"/>
    <property type="evidence" value="ECO:0007669"/>
    <property type="project" value="UniProtKB-KW"/>
</dbReference>
<dbReference type="SUPFAM" id="SSF51735">
    <property type="entry name" value="NAD(P)-binding Rossmann-fold domains"/>
    <property type="match status" value="1"/>
</dbReference>
<comment type="pathway">
    <text evidence="1">Carbohydrate degradation; pentose phosphate pathway; D-ribulose 5-phosphate from D-glucose 6-phosphate (oxidative stage): step 1/3.</text>
</comment>
<protein>
    <submittedName>
        <fullName evidence="9">Glucose-6-phosphate 1-dehydrogenase</fullName>
        <ecNumber evidence="9">1.1.1.49</ecNumber>
    </submittedName>
</protein>
<dbReference type="InterPro" id="IPR001282">
    <property type="entry name" value="G6P_DH"/>
</dbReference>
<evidence type="ECO:0000256" key="6">
    <source>
        <dbReference type="ARBA" id="ARBA00023277"/>
    </source>
</evidence>
<evidence type="ECO:0000259" key="7">
    <source>
        <dbReference type="Pfam" id="PF00479"/>
    </source>
</evidence>
<evidence type="ECO:0000256" key="4">
    <source>
        <dbReference type="ARBA" id="ARBA00022857"/>
    </source>
</evidence>
<feature type="domain" description="Glucose-6-phosphate dehydrogenase C-terminal" evidence="8">
    <location>
        <begin position="200"/>
        <end position="252"/>
    </location>
</feature>
<dbReference type="PRINTS" id="PR00079">
    <property type="entry name" value="G6PDHDRGNASE"/>
</dbReference>
<comment type="similarity">
    <text evidence="2">Belongs to the glucose-6-phosphate dehydrogenase family.</text>
</comment>
<feature type="domain" description="Glucose-6-phosphate dehydrogenase NAD-binding" evidence="7">
    <location>
        <begin position="18"/>
        <end position="197"/>
    </location>
</feature>
<dbReference type="InterPro" id="IPR036291">
    <property type="entry name" value="NAD(P)-bd_dom_sf"/>
</dbReference>
<proteinExistence type="inferred from homology"/>
<evidence type="ECO:0000256" key="1">
    <source>
        <dbReference type="ARBA" id="ARBA00004937"/>
    </source>
</evidence>
<keyword evidence="4" id="KW-0521">NADP</keyword>
<keyword evidence="5 9" id="KW-0560">Oxidoreductase</keyword>
<dbReference type="PANTHER" id="PTHR23429">
    <property type="entry name" value="GLUCOSE-6-PHOSPHATE 1-DEHYDROGENASE G6PD"/>
    <property type="match status" value="1"/>
</dbReference>
<organism evidence="9">
    <name type="scientific">uncultured Rubrobacteraceae bacterium</name>
    <dbReference type="NCBI Taxonomy" id="349277"/>
    <lineage>
        <taxon>Bacteria</taxon>
        <taxon>Bacillati</taxon>
        <taxon>Actinomycetota</taxon>
        <taxon>Rubrobacteria</taxon>
        <taxon>Rubrobacterales</taxon>
        <taxon>Rubrobacteraceae</taxon>
        <taxon>environmental samples</taxon>
    </lineage>
</organism>
<dbReference type="SUPFAM" id="SSF55347">
    <property type="entry name" value="Glyceraldehyde-3-phosphate dehydrogenase-like, C-terminal domain"/>
    <property type="match status" value="1"/>
</dbReference>
<evidence type="ECO:0000256" key="2">
    <source>
        <dbReference type="ARBA" id="ARBA00009975"/>
    </source>
</evidence>
<dbReference type="EMBL" id="CADCVH010000061">
    <property type="protein sequence ID" value="CAA9458371.1"/>
    <property type="molecule type" value="Genomic_DNA"/>
</dbReference>
<dbReference type="Gene3D" id="3.30.360.10">
    <property type="entry name" value="Dihydrodipicolinate Reductase, domain 2"/>
    <property type="match status" value="1"/>
</dbReference>
<dbReference type="EC" id="1.1.1.49" evidence="9"/>
<accession>A0A6J4QXV9</accession>
<dbReference type="InterPro" id="IPR022674">
    <property type="entry name" value="G6P_DH_NAD-bd"/>
</dbReference>
<dbReference type="InterPro" id="IPR019796">
    <property type="entry name" value="G6P_DH_AS"/>
</dbReference>
<name>A0A6J4QXV9_9ACTN</name>
<sequence length="252" mass="28083">MSMDRAPTTTGGGPSTIVIFGASGDLTKRKLIPALYNLRLKGRLPEGTRIVGYARRPYDHEEFRRLMREGVSQFSAKTFDEEAWDGFAANLYYARGDLSTPDDFGRLRGTLEELEGGPSDRLYYLATAPKFYAPVVENLGEAGMAGEEGGGRRVVIEKPFGRDLASALDLDRRIGAVFGEERVFRIDHYLGKETAQNVLFFRFANTLFEPVWNRAYVDSVQITVAEEVGVGHRAGYYDGAGVLRDMLQNHLL</sequence>